<dbReference type="EMBL" id="CATQJL010000316">
    <property type="protein sequence ID" value="CAJ0604823.1"/>
    <property type="molecule type" value="Genomic_DNA"/>
</dbReference>
<protein>
    <submittedName>
        <fullName evidence="2">Uncharacterized protein</fullName>
    </submittedName>
</protein>
<keyword evidence="3" id="KW-1185">Reference proteome</keyword>
<sequence>MFCYQLLLFFLFYELLPPTHCEGNYFWNRYTKDLGRTVPKHTMIEKDETPQYIDEVVEVPTDERVLRMFENLRLAEEITRSKPGHFQARKIFTQGLA</sequence>
<gene>
    <name evidence="2" type="ORF">CYNAS_LOCUS16806</name>
</gene>
<evidence type="ECO:0000313" key="3">
    <source>
        <dbReference type="Proteomes" id="UP001176961"/>
    </source>
</evidence>
<accession>A0AA36H790</accession>
<name>A0AA36H790_CYLNA</name>
<keyword evidence="1" id="KW-0732">Signal</keyword>
<feature type="chain" id="PRO_5041251777" evidence="1">
    <location>
        <begin position="22"/>
        <end position="97"/>
    </location>
</feature>
<proteinExistence type="predicted"/>
<reference evidence="2" key="1">
    <citation type="submission" date="2023-07" db="EMBL/GenBank/DDBJ databases">
        <authorList>
            <consortium name="CYATHOMIX"/>
        </authorList>
    </citation>
    <scope>NUCLEOTIDE SEQUENCE</scope>
    <source>
        <strain evidence="2">N/A</strain>
    </source>
</reference>
<evidence type="ECO:0000256" key="1">
    <source>
        <dbReference type="SAM" id="SignalP"/>
    </source>
</evidence>
<comment type="caution">
    <text evidence="2">The sequence shown here is derived from an EMBL/GenBank/DDBJ whole genome shotgun (WGS) entry which is preliminary data.</text>
</comment>
<dbReference type="AlphaFoldDB" id="A0AA36H790"/>
<evidence type="ECO:0000313" key="2">
    <source>
        <dbReference type="EMBL" id="CAJ0604823.1"/>
    </source>
</evidence>
<feature type="signal peptide" evidence="1">
    <location>
        <begin position="1"/>
        <end position="21"/>
    </location>
</feature>
<organism evidence="2 3">
    <name type="scientific">Cylicocyclus nassatus</name>
    <name type="common">Nematode worm</name>
    <dbReference type="NCBI Taxonomy" id="53992"/>
    <lineage>
        <taxon>Eukaryota</taxon>
        <taxon>Metazoa</taxon>
        <taxon>Ecdysozoa</taxon>
        <taxon>Nematoda</taxon>
        <taxon>Chromadorea</taxon>
        <taxon>Rhabditida</taxon>
        <taxon>Rhabditina</taxon>
        <taxon>Rhabditomorpha</taxon>
        <taxon>Strongyloidea</taxon>
        <taxon>Strongylidae</taxon>
        <taxon>Cylicocyclus</taxon>
    </lineage>
</organism>
<dbReference type="Proteomes" id="UP001176961">
    <property type="component" value="Unassembled WGS sequence"/>
</dbReference>